<proteinExistence type="predicted"/>
<evidence type="ECO:0000313" key="2">
    <source>
        <dbReference type="Proteomes" id="UP000326852"/>
    </source>
</evidence>
<dbReference type="AlphaFoldDB" id="A0A5N6MSV7"/>
<keyword evidence="2" id="KW-1185">Reference proteome</keyword>
<dbReference type="Proteomes" id="UP000326852">
    <property type="component" value="Unassembled WGS sequence"/>
</dbReference>
<protein>
    <submittedName>
        <fullName evidence="1">Uncharacterized protein</fullName>
    </submittedName>
</protein>
<comment type="caution">
    <text evidence="1">The sequence shown here is derived from an EMBL/GenBank/DDBJ whole genome shotgun (WGS) entry which is preliminary data.</text>
</comment>
<dbReference type="RefSeq" id="WP_152271467.1">
    <property type="nucleotide sequence ID" value="NZ_VTFX01000001.1"/>
</dbReference>
<name>A0A5N6MSV7_9MICC</name>
<accession>A0A5N6MSV7</accession>
<dbReference type="EMBL" id="VTFX01000001">
    <property type="protein sequence ID" value="KAD4060265.1"/>
    <property type="molecule type" value="Genomic_DNA"/>
</dbReference>
<sequence>MENNPHTASRPSPRRPAAVRIRTAAAGSFLAAASAAGLGVIGAPPAKAEIGPVSSMLDGGTLAADDERGVRERLAGIRTDLDNAVAWGSVTRTQADRFYAQLEGRIARGL</sequence>
<organism evidence="1 2">
    <name type="scientific">Arthrobacter yangruifuii</name>
    <dbReference type="NCBI Taxonomy" id="2606616"/>
    <lineage>
        <taxon>Bacteria</taxon>
        <taxon>Bacillati</taxon>
        <taxon>Actinomycetota</taxon>
        <taxon>Actinomycetes</taxon>
        <taxon>Micrococcales</taxon>
        <taxon>Micrococcaceae</taxon>
        <taxon>Arthrobacter</taxon>
    </lineage>
</organism>
<evidence type="ECO:0000313" key="1">
    <source>
        <dbReference type="EMBL" id="KAD4060265.1"/>
    </source>
</evidence>
<gene>
    <name evidence="1" type="ORF">GD627_04225</name>
</gene>
<reference evidence="1 2" key="1">
    <citation type="submission" date="2019-08" db="EMBL/GenBank/DDBJ databases">
        <title>Arthrobacter sp. nov., isolated from plateau pika and Tibetan wild ass.</title>
        <authorList>
            <person name="Ge Y."/>
        </authorList>
    </citation>
    <scope>NUCLEOTIDE SEQUENCE [LARGE SCALE GENOMIC DNA]</scope>
    <source>
        <strain evidence="1 2">785</strain>
    </source>
</reference>